<dbReference type="STRING" id="1685010.A0O34_03435"/>
<gene>
    <name evidence="2" type="ORF">A0O34_03435</name>
</gene>
<keyword evidence="3" id="KW-1185">Reference proteome</keyword>
<sequence length="359" mass="42107">MIHLKTFNKKQLGEFVSSGDFKKYDFLPITAHRAQSHINNPKANDDQTLLILAFDDDNLAGYIGCFPDNFIIDGKIFNYAWLSTLYVSSNFRGKRIAQSLLQKAFEEYHENLALTEFTKEAEGLYNKMGTFEYIQPKVGKRYYFRTDLATIIPSKKPKTEHLQPLLSLGDSVLNSLISVKNCFIQKPDFKFEILDKIDAESTDFISKFYSNRNAEELNWAIENPWVLESKNKEENYLFSSFSESFKYFWIKIYDKKNTLKTCALLFVRDGHLKISYLFSISDLEQFVTFLSYFIVKNKINSLTSYQTEFNKKAESMNIFPNIHQRNMERRYMFHKQLIKNLPDHFDPHFQDGDGDCVMT</sequence>
<name>A0A172XRR5_9FLAO</name>
<dbReference type="InterPro" id="IPR000182">
    <property type="entry name" value="GNAT_dom"/>
</dbReference>
<dbReference type="Pfam" id="PF00583">
    <property type="entry name" value="Acetyltransf_1"/>
    <property type="match status" value="1"/>
</dbReference>
<dbReference type="RefSeq" id="WP_066751197.1">
    <property type="nucleotide sequence ID" value="NZ_CP015199.1"/>
</dbReference>
<dbReference type="Proteomes" id="UP000077824">
    <property type="component" value="Chromosome"/>
</dbReference>
<evidence type="ECO:0000313" key="2">
    <source>
        <dbReference type="EMBL" id="ANF49651.1"/>
    </source>
</evidence>
<dbReference type="CDD" id="cd04301">
    <property type="entry name" value="NAT_SF"/>
    <property type="match status" value="1"/>
</dbReference>
<keyword evidence="2" id="KW-0808">Transferase</keyword>
<evidence type="ECO:0000313" key="3">
    <source>
        <dbReference type="Proteomes" id="UP000077824"/>
    </source>
</evidence>
<proteinExistence type="predicted"/>
<dbReference type="OrthoDB" id="1118862at2"/>
<dbReference type="GO" id="GO:0016747">
    <property type="term" value="F:acyltransferase activity, transferring groups other than amino-acyl groups"/>
    <property type="evidence" value="ECO:0007669"/>
    <property type="project" value="InterPro"/>
</dbReference>
<dbReference type="AlphaFoldDB" id="A0A172XRR5"/>
<dbReference type="KEGG" id="chh:A0O34_03435"/>
<evidence type="ECO:0000259" key="1">
    <source>
        <dbReference type="PROSITE" id="PS51186"/>
    </source>
</evidence>
<accession>A0A172XRR5</accession>
<dbReference type="SUPFAM" id="SSF55729">
    <property type="entry name" value="Acyl-CoA N-acyltransferases (Nat)"/>
    <property type="match status" value="1"/>
</dbReference>
<reference evidence="2 3" key="1">
    <citation type="submission" date="2016-04" db="EMBL/GenBank/DDBJ databases">
        <title>Complete Genome Sequence of Chryseobacterium sp. IHBB 10212.</title>
        <authorList>
            <person name="Pal M."/>
            <person name="Swarnkar M.K."/>
            <person name="Kaushal K."/>
            <person name="Chhibber S."/>
            <person name="Singh A.K."/>
            <person name="Gulati A."/>
        </authorList>
    </citation>
    <scope>NUCLEOTIDE SEQUENCE [LARGE SCALE GENOMIC DNA]</scope>
    <source>
        <strain evidence="2 3">IHBB 10212</strain>
    </source>
</reference>
<dbReference type="InterPro" id="IPR016181">
    <property type="entry name" value="Acyl_CoA_acyltransferase"/>
</dbReference>
<dbReference type="EMBL" id="CP015199">
    <property type="protein sequence ID" value="ANF49651.1"/>
    <property type="molecule type" value="Genomic_DNA"/>
</dbReference>
<dbReference type="Gene3D" id="3.40.630.30">
    <property type="match status" value="1"/>
</dbReference>
<dbReference type="PROSITE" id="PS51186">
    <property type="entry name" value="GNAT"/>
    <property type="match status" value="1"/>
</dbReference>
<feature type="domain" description="N-acetyltransferase" evidence="1">
    <location>
        <begin position="2"/>
        <end position="158"/>
    </location>
</feature>
<organism evidence="2 3">
    <name type="scientific">Chryseobacterium glaciei</name>
    <dbReference type="NCBI Taxonomy" id="1685010"/>
    <lineage>
        <taxon>Bacteria</taxon>
        <taxon>Pseudomonadati</taxon>
        <taxon>Bacteroidota</taxon>
        <taxon>Flavobacteriia</taxon>
        <taxon>Flavobacteriales</taxon>
        <taxon>Weeksellaceae</taxon>
        <taxon>Chryseobacterium group</taxon>
        <taxon>Chryseobacterium</taxon>
    </lineage>
</organism>
<protein>
    <submittedName>
        <fullName evidence="2">GNAT family acetyltransferase</fullName>
    </submittedName>
</protein>